<name>A0A9D1MJY4_9FIRM</name>
<accession>A0A9D1MJY4</accession>
<dbReference type="Pfam" id="PF09723">
    <property type="entry name" value="Zn_ribbon_8"/>
    <property type="match status" value="1"/>
</dbReference>
<dbReference type="Proteomes" id="UP000824110">
    <property type="component" value="Unassembled WGS sequence"/>
</dbReference>
<reference evidence="2" key="2">
    <citation type="journal article" date="2021" name="PeerJ">
        <title>Extensive microbial diversity within the chicken gut microbiome revealed by metagenomics and culture.</title>
        <authorList>
            <person name="Gilroy R."/>
            <person name="Ravi A."/>
            <person name="Getino M."/>
            <person name="Pursley I."/>
            <person name="Horton D.L."/>
            <person name="Alikhan N.F."/>
            <person name="Baker D."/>
            <person name="Gharbi K."/>
            <person name="Hall N."/>
            <person name="Watson M."/>
            <person name="Adriaenssens E.M."/>
            <person name="Foster-Nyarko E."/>
            <person name="Jarju S."/>
            <person name="Secka A."/>
            <person name="Antonio M."/>
            <person name="Oren A."/>
            <person name="Chaudhuri R.R."/>
            <person name="La Ragione R."/>
            <person name="Hildebrand F."/>
            <person name="Pallen M.J."/>
        </authorList>
    </citation>
    <scope>NUCLEOTIDE SEQUENCE</scope>
    <source>
        <strain evidence="2">CHK195-12923</strain>
    </source>
</reference>
<dbReference type="InterPro" id="IPR013429">
    <property type="entry name" value="Regulatory_FmdB_Zinc_ribbon"/>
</dbReference>
<evidence type="ECO:0000259" key="1">
    <source>
        <dbReference type="SMART" id="SM00834"/>
    </source>
</evidence>
<gene>
    <name evidence="2" type="ORF">IAB69_03360</name>
</gene>
<dbReference type="EMBL" id="DVNE01000031">
    <property type="protein sequence ID" value="HIU61667.1"/>
    <property type="molecule type" value="Genomic_DNA"/>
</dbReference>
<evidence type="ECO:0000313" key="3">
    <source>
        <dbReference type="Proteomes" id="UP000824110"/>
    </source>
</evidence>
<proteinExistence type="predicted"/>
<dbReference type="AlphaFoldDB" id="A0A9D1MJY4"/>
<reference evidence="2" key="1">
    <citation type="submission" date="2020-10" db="EMBL/GenBank/DDBJ databases">
        <authorList>
            <person name="Gilroy R."/>
        </authorList>
    </citation>
    <scope>NUCLEOTIDE SEQUENCE</scope>
    <source>
        <strain evidence="2">CHK195-12923</strain>
    </source>
</reference>
<comment type="caution">
    <text evidence="2">The sequence shown here is derived from an EMBL/GenBank/DDBJ whole genome shotgun (WGS) entry which is preliminary data.</text>
</comment>
<feature type="domain" description="Putative regulatory protein FmdB zinc ribbon" evidence="1">
    <location>
        <begin position="1"/>
        <end position="40"/>
    </location>
</feature>
<evidence type="ECO:0000313" key="2">
    <source>
        <dbReference type="EMBL" id="HIU61667.1"/>
    </source>
</evidence>
<sequence>MPILQYKCPSCGKKFEELVKKFDEQVVCPTCGTAAERDYSGQMYSATGTRPKHCSGHCATCGGCK</sequence>
<dbReference type="NCBIfam" id="TIGR02605">
    <property type="entry name" value="CxxC_CxxC_SSSS"/>
    <property type="match status" value="1"/>
</dbReference>
<protein>
    <submittedName>
        <fullName evidence="2">Zinc ribbon domain-containing protein</fullName>
    </submittedName>
</protein>
<dbReference type="Gene3D" id="2.20.28.30">
    <property type="entry name" value="RNA polymerase ii, chain L"/>
    <property type="match status" value="1"/>
</dbReference>
<organism evidence="2 3">
    <name type="scientific">Candidatus Coproplasma excrementigallinarum</name>
    <dbReference type="NCBI Taxonomy" id="2840747"/>
    <lineage>
        <taxon>Bacteria</taxon>
        <taxon>Bacillati</taxon>
        <taxon>Bacillota</taxon>
        <taxon>Clostridia</taxon>
        <taxon>Eubacteriales</taxon>
        <taxon>Candidatus Coproplasma</taxon>
    </lineage>
</organism>
<dbReference type="SMART" id="SM00834">
    <property type="entry name" value="CxxC_CXXC_SSSS"/>
    <property type="match status" value="1"/>
</dbReference>